<dbReference type="CDD" id="cd01301">
    <property type="entry name" value="rDP_like"/>
    <property type="match status" value="1"/>
</dbReference>
<gene>
    <name evidence="1" type="ORF">FHW16_002597</name>
</gene>
<dbReference type="Pfam" id="PF01244">
    <property type="entry name" value="Peptidase_M19"/>
    <property type="match status" value="1"/>
</dbReference>
<dbReference type="PROSITE" id="PS51365">
    <property type="entry name" value="RENAL_DIPEPTIDASE_2"/>
    <property type="match status" value="1"/>
</dbReference>
<dbReference type="PANTHER" id="PTHR10443">
    <property type="entry name" value="MICROSOMAL DIPEPTIDASE"/>
    <property type="match status" value="1"/>
</dbReference>
<proteinExistence type="predicted"/>
<dbReference type="InterPro" id="IPR008257">
    <property type="entry name" value="Pept_M19"/>
</dbReference>
<dbReference type="AlphaFoldDB" id="A0A839EJA1"/>
<dbReference type="Proteomes" id="UP000549052">
    <property type="component" value="Unassembled WGS sequence"/>
</dbReference>
<evidence type="ECO:0000313" key="1">
    <source>
        <dbReference type="EMBL" id="MBA8878879.1"/>
    </source>
</evidence>
<keyword evidence="1" id="KW-0378">Hydrolase</keyword>
<dbReference type="EMBL" id="JACGXN010000003">
    <property type="protein sequence ID" value="MBA8878879.1"/>
    <property type="molecule type" value="Genomic_DNA"/>
</dbReference>
<dbReference type="InterPro" id="IPR032466">
    <property type="entry name" value="Metal_Hydrolase"/>
</dbReference>
<dbReference type="EC" id="3.4.13.19" evidence="1"/>
<protein>
    <submittedName>
        <fullName evidence="1">Membrane dipeptidase</fullName>
        <ecNumber evidence="1">3.4.13.19</ecNumber>
    </submittedName>
</protein>
<comment type="caution">
    <text evidence="1">The sequence shown here is derived from an EMBL/GenBank/DDBJ whole genome shotgun (WGS) entry which is preliminary data.</text>
</comment>
<reference evidence="1 2" key="1">
    <citation type="submission" date="2020-07" db="EMBL/GenBank/DDBJ databases">
        <title>Genomic Encyclopedia of Type Strains, Phase IV (KMG-V): Genome sequencing to study the core and pangenomes of soil and plant-associated prokaryotes.</title>
        <authorList>
            <person name="Whitman W."/>
        </authorList>
    </citation>
    <scope>NUCLEOTIDE SEQUENCE [LARGE SCALE GENOMIC DNA]</scope>
    <source>
        <strain evidence="1 2">AN3</strain>
    </source>
</reference>
<keyword evidence="1" id="KW-0645">Protease</keyword>
<dbReference type="GO" id="GO:0006508">
    <property type="term" value="P:proteolysis"/>
    <property type="evidence" value="ECO:0007669"/>
    <property type="project" value="InterPro"/>
</dbReference>
<dbReference type="Gene3D" id="3.20.20.140">
    <property type="entry name" value="Metal-dependent hydrolases"/>
    <property type="match status" value="1"/>
</dbReference>
<keyword evidence="2" id="KW-1185">Reference proteome</keyword>
<dbReference type="RefSeq" id="WP_182549570.1">
    <property type="nucleotide sequence ID" value="NZ_JACGXN010000003.1"/>
</dbReference>
<sequence length="346" mass="37798">MTTDSIVPVFDGHNDVLLRLWLSSEPLPEKRFIEGEKAGHIDLPKARKGGLAGGLCAMYVPTPSQKKDANGDYCTPEMASALRTTLGMAALLARIEQQAGGRLHICRTADDIRGAMERGAFASVLHIEGAEAIGPDLDALYVLHQAGLRTLGPVWSRPNIFAYGVPFRFPSSPDIGPGLTDHGRKLVRTCNELRIMVDLSHMNEQGFWDIAAISDAPLVASHSNAHALCPHSRNLTDRQLDAIRDTGGLAGLNFGVLFLRQDGVKNPDTDLSELVRHIDYIVNRIGIDHIALGSDFDGTTIPASMRDAGDLQLLITALRQSGYDDEALGKICHENWIRVLERTWNN</sequence>
<dbReference type="GO" id="GO:0070573">
    <property type="term" value="F:metallodipeptidase activity"/>
    <property type="evidence" value="ECO:0007669"/>
    <property type="project" value="InterPro"/>
</dbReference>
<evidence type="ECO:0000313" key="2">
    <source>
        <dbReference type="Proteomes" id="UP000549052"/>
    </source>
</evidence>
<dbReference type="PANTHER" id="PTHR10443:SF12">
    <property type="entry name" value="DIPEPTIDASE"/>
    <property type="match status" value="1"/>
</dbReference>
<keyword evidence="1" id="KW-0224">Dipeptidase</keyword>
<name>A0A839EJA1_9HYPH</name>
<organism evidence="1 2">
    <name type="scientific">Phyllobacterium myrsinacearum</name>
    <dbReference type="NCBI Taxonomy" id="28101"/>
    <lineage>
        <taxon>Bacteria</taxon>
        <taxon>Pseudomonadati</taxon>
        <taxon>Pseudomonadota</taxon>
        <taxon>Alphaproteobacteria</taxon>
        <taxon>Hyphomicrobiales</taxon>
        <taxon>Phyllobacteriaceae</taxon>
        <taxon>Phyllobacterium</taxon>
    </lineage>
</organism>
<dbReference type="SUPFAM" id="SSF51556">
    <property type="entry name" value="Metallo-dependent hydrolases"/>
    <property type="match status" value="1"/>
</dbReference>
<accession>A0A839EJA1</accession>